<dbReference type="PROSITE" id="PS01124">
    <property type="entry name" value="HTH_ARAC_FAMILY_2"/>
    <property type="match status" value="1"/>
</dbReference>
<dbReference type="InterPro" id="IPR011006">
    <property type="entry name" value="CheY-like_superfamily"/>
</dbReference>
<keyword evidence="5" id="KW-0804">Transcription</keyword>
<dbReference type="CDD" id="cd00146">
    <property type="entry name" value="PKD"/>
    <property type="match status" value="1"/>
</dbReference>
<comment type="caution">
    <text evidence="10">The sequence shown here is derived from an EMBL/GenBank/DDBJ whole genome shotgun (WGS) entry which is preliminary data.</text>
</comment>
<evidence type="ECO:0000313" key="10">
    <source>
        <dbReference type="EMBL" id="MRX76976.1"/>
    </source>
</evidence>
<organism evidence="10 11">
    <name type="scientific">Pedobacter petrophilus</name>
    <dbReference type="NCBI Taxonomy" id="1908241"/>
    <lineage>
        <taxon>Bacteria</taxon>
        <taxon>Pseudomonadati</taxon>
        <taxon>Bacteroidota</taxon>
        <taxon>Sphingobacteriia</taxon>
        <taxon>Sphingobacteriales</taxon>
        <taxon>Sphingobacteriaceae</taxon>
        <taxon>Pedobacter</taxon>
    </lineage>
</organism>
<dbReference type="PROSITE" id="PS50110">
    <property type="entry name" value="RESPONSE_REGULATORY"/>
    <property type="match status" value="1"/>
</dbReference>
<dbReference type="CDD" id="cd17574">
    <property type="entry name" value="REC_OmpR"/>
    <property type="match status" value="1"/>
</dbReference>
<dbReference type="EMBL" id="WKKH01000018">
    <property type="protein sequence ID" value="MRX76976.1"/>
    <property type="molecule type" value="Genomic_DNA"/>
</dbReference>
<dbReference type="SUPFAM" id="SSF55874">
    <property type="entry name" value="ATPase domain of HSP90 chaperone/DNA topoisomerase II/histidine kinase"/>
    <property type="match status" value="1"/>
</dbReference>
<dbReference type="Pfam" id="PF02518">
    <property type="entry name" value="HATPase_c"/>
    <property type="match status" value="1"/>
</dbReference>
<dbReference type="PANTHER" id="PTHR43547">
    <property type="entry name" value="TWO-COMPONENT HISTIDINE KINASE"/>
    <property type="match status" value="1"/>
</dbReference>
<feature type="modified residue" description="4-aspartylphosphate" evidence="6">
    <location>
        <position position="1190"/>
    </location>
</feature>
<evidence type="ECO:0000259" key="8">
    <source>
        <dbReference type="PROSITE" id="PS50109"/>
    </source>
</evidence>
<dbReference type="SMART" id="SM00342">
    <property type="entry name" value="HTH_ARAC"/>
    <property type="match status" value="1"/>
</dbReference>
<dbReference type="InterPro" id="IPR001789">
    <property type="entry name" value="Sig_transdc_resp-reg_receiver"/>
</dbReference>
<dbReference type="InterPro" id="IPR011110">
    <property type="entry name" value="Reg_prop"/>
</dbReference>
<sequence length="1398" mass="158745">MLMSKKVLCKTISLVYSRLVFHIYIILFFFANAGIASASYPELKFRVIEKGLSNSKIRCVFQDSKGYIWIGTSYGLSRYDGYQVINYLPDVNNKGSISNSFINGICEDKDHNIWVATGFGLNRFNRNSNTFTRFLYNTKNAGRLSNNNIRTVFVDDKGNLWIGTAGGLNLIQFGKKRIDNYSAYTKEAKNLNGINCIYQASNKTLWVGTDGNGLYQLFGRTWKLFNRSNGISSNFITAICEDKNRDLWVGTKEEGISVINSTKGSVRQFKKNENKLIGLPENEVLCLFKDSKGDFWVGTVNGGLSVYSFTTNSFTHYKSDPFSKTSLPQKSVSAVLEDKQHNFWVATGGGLCVYSPERYKFNLVTALPQSNSLSHKNVKTFYEDKDGLIWIGTDGGGINIWNRKDNTYRVYRNKLGNSSTLGSDAVLHVYKDKQGTIWVATWGGGLNRFNPKTNNFSRFVHQPADTNSIGSDDVCQLFEDSRGQLWVGTAYGGLSVLDRKKGIFRLFKGPINQKTKFEGKSISRIQEDKNGDLWIGTDDAGLYCYSEKNKSLTSYFNPNSNTKISFYEPVDVVFNDSKGRLWIGQNSLMLFDFKTRTFKQPALSAKFGKIIILEIMEDLKGNFWISTNNGLIKYNPDQLFFKRYSEADGLQGLEFSRNSSLKTRDGKMLFGGTQGFNIFHPDSISNSSNVAPVYFTDFQIFNKSVIAFGDNSVLKSPISEAKEVKLAYDQSLFSFDYASLNYIDPEKTQYAYYLEGFDRAWNFVGNQRKATYTNLDPGKYVFKVKARNADGVWGTNEASINVIIVPPFWMTWWFKLSGVLVLMATLIFLLQQRRKVELKKIDEVKKEEIHQSQLQFFTNISHELRTPLTLILGPLQRIMKEGGSETLKNSTQIMYRNGMRLMGLINEIIDFRKAETGVLNLKVTKGNLAQLINDLAADFSEKAIELGINFKVNIPVINEDLWFDKQIIEKIIINLLHNSFKYTPAGETVTIEIFFAIADLKPSFENELILKSNYKAAEYVYIRVADNGIGISKQSMNHLFERYFRITQSHLGSGLGLAFVKTLTFLHKGEIYVYSEKLKGTEISIAIPIGKKEYKLSELWDENNEESTVKLESLEYKNELYFKKDILIKGNLDLALPREAKTLLIVEDNDEIRAFLRECLALHYHIYEAVDGLEGLIKAKEQSPDLILSDVMMPKMDGIELCRLLKEDLETSHIPIILLTANDTPDTKISGVGFGADHYFSKPIDIDLLSLTIKNLFDQRQKIKQRYLKDYKVEVRELVHSAKDKELMDKLLAIIELHMENPDLSVDMICKEIGMSKTKLGTKIKEITGLAIIEFVKNVRLKKAVEIMTCEAVSVGEVMYRVGILSKSYFSTVFKKEYGVSPSQFLLDIDHSIKKGKG</sequence>
<reference evidence="10 11" key="1">
    <citation type="submission" date="2019-11" db="EMBL/GenBank/DDBJ databases">
        <title>Pedobacter petrophilus genome.</title>
        <authorList>
            <person name="Feldbauer M.J."/>
            <person name="Newman J.D."/>
        </authorList>
    </citation>
    <scope>NUCLEOTIDE SEQUENCE [LARGE SCALE GENOMIC DNA]</scope>
    <source>
        <strain evidence="10 11">LMG 29686</strain>
    </source>
</reference>
<evidence type="ECO:0000313" key="11">
    <source>
        <dbReference type="Proteomes" id="UP000487757"/>
    </source>
</evidence>
<dbReference type="FunFam" id="2.60.40.10:FF:000791">
    <property type="entry name" value="Two-component system sensor histidine kinase/response regulator"/>
    <property type="match status" value="1"/>
</dbReference>
<dbReference type="InterPro" id="IPR018060">
    <property type="entry name" value="HTH_AraC"/>
</dbReference>
<evidence type="ECO:0000256" key="5">
    <source>
        <dbReference type="ARBA" id="ARBA00023163"/>
    </source>
</evidence>
<dbReference type="GO" id="GO:0000155">
    <property type="term" value="F:phosphorelay sensor kinase activity"/>
    <property type="evidence" value="ECO:0007669"/>
    <property type="project" value="InterPro"/>
</dbReference>
<gene>
    <name evidence="10" type="ORF">GJU39_12850</name>
</gene>
<accession>A0A7K0G1X7</accession>
<feature type="domain" description="HTH araC/xylS-type" evidence="7">
    <location>
        <begin position="1289"/>
        <end position="1388"/>
    </location>
</feature>
<keyword evidence="4" id="KW-0805">Transcription regulation</keyword>
<evidence type="ECO:0000259" key="7">
    <source>
        <dbReference type="PROSITE" id="PS01124"/>
    </source>
</evidence>
<dbReference type="Gene3D" id="1.10.10.60">
    <property type="entry name" value="Homeodomain-like"/>
    <property type="match status" value="2"/>
</dbReference>
<dbReference type="PANTHER" id="PTHR43547:SF2">
    <property type="entry name" value="HYBRID SIGNAL TRANSDUCTION HISTIDINE KINASE C"/>
    <property type="match status" value="1"/>
</dbReference>
<dbReference type="SUPFAM" id="SSF46689">
    <property type="entry name" value="Homeodomain-like"/>
    <property type="match status" value="1"/>
</dbReference>
<dbReference type="Pfam" id="PF07495">
    <property type="entry name" value="Y_Y_Y"/>
    <property type="match status" value="1"/>
</dbReference>
<dbReference type="InterPro" id="IPR013783">
    <property type="entry name" value="Ig-like_fold"/>
</dbReference>
<dbReference type="SUPFAM" id="SSF52172">
    <property type="entry name" value="CheY-like"/>
    <property type="match status" value="1"/>
</dbReference>
<dbReference type="InterPro" id="IPR015943">
    <property type="entry name" value="WD40/YVTN_repeat-like_dom_sf"/>
</dbReference>
<dbReference type="OrthoDB" id="9809670at2"/>
<keyword evidence="11" id="KW-1185">Reference proteome</keyword>
<dbReference type="PRINTS" id="PR00344">
    <property type="entry name" value="BCTRLSENSOR"/>
</dbReference>
<evidence type="ECO:0000256" key="2">
    <source>
        <dbReference type="ARBA" id="ARBA00012438"/>
    </source>
</evidence>
<dbReference type="SUPFAM" id="SSF63829">
    <property type="entry name" value="Calcium-dependent phosphotriesterase"/>
    <property type="match status" value="3"/>
</dbReference>
<dbReference type="Gene3D" id="2.130.10.10">
    <property type="entry name" value="YVTN repeat-like/Quinoprotein amine dehydrogenase"/>
    <property type="match status" value="2"/>
</dbReference>
<keyword evidence="3 6" id="KW-0597">Phosphoprotein</keyword>
<protein>
    <recommendedName>
        <fullName evidence="2">histidine kinase</fullName>
        <ecNumber evidence="2">2.7.13.3</ecNumber>
    </recommendedName>
</protein>
<feature type="domain" description="Histidine kinase" evidence="8">
    <location>
        <begin position="859"/>
        <end position="1091"/>
    </location>
</feature>
<dbReference type="InterPro" id="IPR011123">
    <property type="entry name" value="Y_Y_Y"/>
</dbReference>
<evidence type="ECO:0000256" key="4">
    <source>
        <dbReference type="ARBA" id="ARBA00023015"/>
    </source>
</evidence>
<dbReference type="SUPFAM" id="SSF47384">
    <property type="entry name" value="Homodimeric domain of signal transducing histidine kinase"/>
    <property type="match status" value="1"/>
</dbReference>
<dbReference type="Pfam" id="PF00072">
    <property type="entry name" value="Response_reg"/>
    <property type="match status" value="1"/>
</dbReference>
<dbReference type="Gene3D" id="1.10.287.130">
    <property type="match status" value="1"/>
</dbReference>
<dbReference type="CDD" id="cd00082">
    <property type="entry name" value="HisKA"/>
    <property type="match status" value="1"/>
</dbReference>
<dbReference type="Gene3D" id="2.60.40.10">
    <property type="entry name" value="Immunoglobulins"/>
    <property type="match status" value="1"/>
</dbReference>
<dbReference type="InterPro" id="IPR005467">
    <property type="entry name" value="His_kinase_dom"/>
</dbReference>
<evidence type="ECO:0000256" key="6">
    <source>
        <dbReference type="PROSITE-ProRule" id="PRU00169"/>
    </source>
</evidence>
<dbReference type="SMART" id="SM00388">
    <property type="entry name" value="HisKA"/>
    <property type="match status" value="1"/>
</dbReference>
<evidence type="ECO:0000256" key="3">
    <source>
        <dbReference type="ARBA" id="ARBA00022553"/>
    </source>
</evidence>
<dbReference type="Gene3D" id="3.40.50.2300">
    <property type="match status" value="1"/>
</dbReference>
<dbReference type="Pfam" id="PF00512">
    <property type="entry name" value="HisKA"/>
    <property type="match status" value="1"/>
</dbReference>
<evidence type="ECO:0000256" key="1">
    <source>
        <dbReference type="ARBA" id="ARBA00000085"/>
    </source>
</evidence>
<dbReference type="GO" id="GO:0043565">
    <property type="term" value="F:sequence-specific DNA binding"/>
    <property type="evidence" value="ECO:0007669"/>
    <property type="project" value="InterPro"/>
</dbReference>
<proteinExistence type="predicted"/>
<dbReference type="Proteomes" id="UP000487757">
    <property type="component" value="Unassembled WGS sequence"/>
</dbReference>
<dbReference type="InterPro" id="IPR036097">
    <property type="entry name" value="HisK_dim/P_sf"/>
</dbReference>
<dbReference type="InterPro" id="IPR009057">
    <property type="entry name" value="Homeodomain-like_sf"/>
</dbReference>
<dbReference type="InterPro" id="IPR036890">
    <property type="entry name" value="HATPase_C_sf"/>
</dbReference>
<dbReference type="PROSITE" id="PS50109">
    <property type="entry name" value="HIS_KIN"/>
    <property type="match status" value="1"/>
</dbReference>
<evidence type="ECO:0000259" key="9">
    <source>
        <dbReference type="PROSITE" id="PS50110"/>
    </source>
</evidence>
<dbReference type="Pfam" id="PF12833">
    <property type="entry name" value="HTH_18"/>
    <property type="match status" value="1"/>
</dbReference>
<comment type="catalytic activity">
    <reaction evidence="1">
        <text>ATP + protein L-histidine = ADP + protein N-phospho-L-histidine.</text>
        <dbReference type="EC" id="2.7.13.3"/>
    </reaction>
</comment>
<dbReference type="EC" id="2.7.13.3" evidence="2"/>
<dbReference type="CDD" id="cd00075">
    <property type="entry name" value="HATPase"/>
    <property type="match status" value="1"/>
</dbReference>
<dbReference type="Pfam" id="PF07494">
    <property type="entry name" value="Reg_prop"/>
    <property type="match status" value="10"/>
</dbReference>
<name>A0A7K0G1X7_9SPHI</name>
<dbReference type="InterPro" id="IPR004358">
    <property type="entry name" value="Sig_transdc_His_kin-like_C"/>
</dbReference>
<dbReference type="Gene3D" id="3.30.565.10">
    <property type="entry name" value="Histidine kinase-like ATPase, C-terminal domain"/>
    <property type="match status" value="1"/>
</dbReference>
<dbReference type="InterPro" id="IPR003594">
    <property type="entry name" value="HATPase_dom"/>
</dbReference>
<dbReference type="SMART" id="SM00387">
    <property type="entry name" value="HATPase_c"/>
    <property type="match status" value="1"/>
</dbReference>
<dbReference type="InterPro" id="IPR003661">
    <property type="entry name" value="HisK_dim/P_dom"/>
</dbReference>
<dbReference type="GO" id="GO:0003700">
    <property type="term" value="F:DNA-binding transcription factor activity"/>
    <property type="evidence" value="ECO:0007669"/>
    <property type="project" value="InterPro"/>
</dbReference>
<dbReference type="SMART" id="SM00448">
    <property type="entry name" value="REC"/>
    <property type="match status" value="1"/>
</dbReference>
<feature type="domain" description="Response regulatory" evidence="9">
    <location>
        <begin position="1142"/>
        <end position="1257"/>
    </location>
</feature>